<reference evidence="2" key="1">
    <citation type="submission" date="2020-11" db="EMBL/GenBank/DDBJ databases">
        <authorList>
            <person name="Kim M.K."/>
        </authorList>
    </citation>
    <scope>NUCLEOTIDE SEQUENCE</scope>
    <source>
        <strain evidence="2">BT350</strain>
    </source>
</reference>
<dbReference type="RefSeq" id="WP_196273621.1">
    <property type="nucleotide sequence ID" value="NZ_JADQDO010000017.1"/>
</dbReference>
<comment type="caution">
    <text evidence="2">The sequence shown here is derived from an EMBL/GenBank/DDBJ whole genome shotgun (WGS) entry which is preliminary data.</text>
</comment>
<accession>A0A931FUH7</accession>
<gene>
    <name evidence="2" type="ORF">I2H38_19880</name>
</gene>
<protein>
    <recommendedName>
        <fullName evidence="4">Stability/partitioning determinant</fullName>
    </recommendedName>
</protein>
<dbReference type="Proteomes" id="UP000599312">
    <property type="component" value="Unassembled WGS sequence"/>
</dbReference>
<feature type="compositionally biased region" description="Low complexity" evidence="1">
    <location>
        <begin position="22"/>
        <end position="62"/>
    </location>
</feature>
<evidence type="ECO:0000313" key="3">
    <source>
        <dbReference type="Proteomes" id="UP000599312"/>
    </source>
</evidence>
<keyword evidence="3" id="KW-1185">Reference proteome</keyword>
<dbReference type="AlphaFoldDB" id="A0A931FUH7"/>
<evidence type="ECO:0000313" key="2">
    <source>
        <dbReference type="EMBL" id="MBF9235626.1"/>
    </source>
</evidence>
<sequence length="128" mass="14043">MAERRKIDVSLEMDDIPVTPRQASPGAKDAAKAVAQASGFDRPTVPTEAPAPAPGALAAPIPAQSPTRASRQRITGRTEQFTVKLRPDTRELIYRLVDQLRLKTVADVMELAFERLEQDRQAGKVTPR</sequence>
<evidence type="ECO:0008006" key="4">
    <source>
        <dbReference type="Google" id="ProtNLM"/>
    </source>
</evidence>
<name>A0A931FUH7_9HYPH</name>
<feature type="region of interest" description="Disordered" evidence="1">
    <location>
        <begin position="1"/>
        <end position="76"/>
    </location>
</feature>
<organism evidence="2 3">
    <name type="scientific">Microvirga alba</name>
    <dbReference type="NCBI Taxonomy" id="2791025"/>
    <lineage>
        <taxon>Bacteria</taxon>
        <taxon>Pseudomonadati</taxon>
        <taxon>Pseudomonadota</taxon>
        <taxon>Alphaproteobacteria</taxon>
        <taxon>Hyphomicrobiales</taxon>
        <taxon>Methylobacteriaceae</taxon>
        <taxon>Microvirga</taxon>
    </lineage>
</organism>
<feature type="compositionally biased region" description="Polar residues" evidence="1">
    <location>
        <begin position="64"/>
        <end position="76"/>
    </location>
</feature>
<proteinExistence type="predicted"/>
<evidence type="ECO:0000256" key="1">
    <source>
        <dbReference type="SAM" id="MobiDB-lite"/>
    </source>
</evidence>
<dbReference type="EMBL" id="JADQDO010000017">
    <property type="protein sequence ID" value="MBF9235626.1"/>
    <property type="molecule type" value="Genomic_DNA"/>
</dbReference>